<dbReference type="GO" id="GO:0003676">
    <property type="term" value="F:nucleic acid binding"/>
    <property type="evidence" value="ECO:0007669"/>
    <property type="project" value="InterPro"/>
</dbReference>
<dbReference type="Pfam" id="PF17906">
    <property type="entry name" value="HTH_48"/>
    <property type="match status" value="1"/>
</dbReference>
<dbReference type="InterPro" id="IPR041426">
    <property type="entry name" value="Mos1_HTH"/>
</dbReference>
<feature type="domain" description="Mos1 transposase HTH" evidence="1">
    <location>
        <begin position="1"/>
        <end position="26"/>
    </location>
</feature>
<dbReference type="InterPro" id="IPR052709">
    <property type="entry name" value="Transposase-MT_Hybrid"/>
</dbReference>
<dbReference type="STRING" id="7574.A0A1S3H6E0"/>
<keyword evidence="2" id="KW-1185">Reference proteome</keyword>
<dbReference type="Gene3D" id="3.30.420.10">
    <property type="entry name" value="Ribonuclease H-like superfamily/Ribonuclease H"/>
    <property type="match status" value="1"/>
</dbReference>
<dbReference type="InParanoid" id="A0A1S3H6E0"/>
<organism evidence="2 3">
    <name type="scientific">Lingula anatina</name>
    <name type="common">Brachiopod</name>
    <name type="synonym">Lingula unguis</name>
    <dbReference type="NCBI Taxonomy" id="7574"/>
    <lineage>
        <taxon>Eukaryota</taxon>
        <taxon>Metazoa</taxon>
        <taxon>Spiralia</taxon>
        <taxon>Lophotrochozoa</taxon>
        <taxon>Brachiopoda</taxon>
        <taxon>Linguliformea</taxon>
        <taxon>Lingulata</taxon>
        <taxon>Lingulida</taxon>
        <taxon>Linguloidea</taxon>
        <taxon>Lingulidae</taxon>
        <taxon>Lingula</taxon>
    </lineage>
</organism>
<evidence type="ECO:0000259" key="1">
    <source>
        <dbReference type="Pfam" id="PF17906"/>
    </source>
</evidence>
<dbReference type="InterPro" id="IPR036397">
    <property type="entry name" value="RNaseH_sf"/>
</dbReference>
<reference evidence="3" key="1">
    <citation type="submission" date="2025-08" db="UniProtKB">
        <authorList>
            <consortium name="RefSeq"/>
        </authorList>
    </citation>
    <scope>IDENTIFICATION</scope>
    <source>
        <tissue evidence="3">Gonads</tissue>
    </source>
</reference>
<sequence length="116" mass="13209">MVATLGNDAPSYATVKRWVAKFKQGKESIEDDAHPGRPVTVATPEMVNKVYDIVMTDRRVTERYVASTHFVSDYDVIGEVEGFLNGQEKGFYKSGIEALKTRWQKCIDTQRDYVEK</sequence>
<proteinExistence type="predicted"/>
<gene>
    <name evidence="3" type="primary">LOC106151820</name>
</gene>
<dbReference type="PANTHER" id="PTHR46060:SF1">
    <property type="entry name" value="MARINER MOS1 TRANSPOSASE-LIKE PROTEIN"/>
    <property type="match status" value="1"/>
</dbReference>
<evidence type="ECO:0000313" key="3">
    <source>
        <dbReference type="RefSeq" id="XP_013380694.1"/>
    </source>
</evidence>
<dbReference type="RefSeq" id="XP_013380694.1">
    <property type="nucleotide sequence ID" value="XM_013525240.1"/>
</dbReference>
<dbReference type="GeneID" id="106151820"/>
<name>A0A1S3H6E0_LINAN</name>
<evidence type="ECO:0000313" key="2">
    <source>
        <dbReference type="Proteomes" id="UP000085678"/>
    </source>
</evidence>
<dbReference type="KEGG" id="lak:106151820"/>
<dbReference type="OrthoDB" id="6154603at2759"/>
<dbReference type="Proteomes" id="UP000085678">
    <property type="component" value="Unplaced"/>
</dbReference>
<dbReference type="PANTHER" id="PTHR46060">
    <property type="entry name" value="MARINER MOS1 TRANSPOSASE-LIKE PROTEIN"/>
    <property type="match status" value="1"/>
</dbReference>
<protein>
    <recommendedName>
        <fullName evidence="1">Mos1 transposase HTH domain-containing protein</fullName>
    </recommendedName>
</protein>
<dbReference type="AlphaFoldDB" id="A0A1S3H6E0"/>
<accession>A0A1S3H6E0</accession>